<feature type="transmembrane region" description="Helical" evidence="1">
    <location>
        <begin position="253"/>
        <end position="273"/>
    </location>
</feature>
<dbReference type="AlphaFoldDB" id="D5EEV0"/>
<feature type="transmembrane region" description="Helical" evidence="1">
    <location>
        <begin position="285"/>
        <end position="303"/>
    </location>
</feature>
<dbReference type="InterPro" id="IPR008537">
    <property type="entry name" value="DUF819"/>
</dbReference>
<keyword evidence="1" id="KW-0812">Transmembrane</keyword>
<evidence type="ECO:0000313" key="3">
    <source>
        <dbReference type="Proteomes" id="UP000002366"/>
    </source>
</evidence>
<proteinExistence type="predicted"/>
<dbReference type="PANTHER" id="PTHR34289:SF8">
    <property type="entry name" value="DUF819 DOMAIN-CONTAINING PROTEIN"/>
    <property type="match status" value="1"/>
</dbReference>
<dbReference type="OrthoDB" id="653763at2"/>
<feature type="transmembrane region" description="Helical" evidence="1">
    <location>
        <begin position="368"/>
        <end position="389"/>
    </location>
</feature>
<dbReference type="RefSeq" id="WP_013048345.1">
    <property type="nucleotide sequence ID" value="NC_014011.1"/>
</dbReference>
<evidence type="ECO:0000313" key="2">
    <source>
        <dbReference type="EMBL" id="ADE57082.1"/>
    </source>
</evidence>
<dbReference type="PANTHER" id="PTHR34289">
    <property type="entry name" value="PROTEIN, PUTATIVE (DUF819)-RELATED"/>
    <property type="match status" value="1"/>
</dbReference>
<dbReference type="KEGG" id="aco:Amico_0957"/>
<dbReference type="EMBL" id="CP001997">
    <property type="protein sequence ID" value="ADE57082.1"/>
    <property type="molecule type" value="Genomic_DNA"/>
</dbReference>
<sequence length="398" mass="42996">MITQGFAYFAFLFCFAGIVSTLEMKYKNSTFFKYVPTPVILYVSCMIFATFGLWENNDSIKATYRVIRGNLIPAMIFIMLLRCDIRKILKLGPRMLIGFFSATFTIMIGFVVMFFLMKNGFPGESWKTWGALAGSWIGGTANMVAIQGALGISDSSMGYTLLVDNVNYSIWVILLLASVPYARFFNKWTKTDTSTIDSVGMMLSEMQDNARTKMETGDLVLLVGSGLFVSALSSYGASVLSPMLINIFGKSDFLSVSTVTIIIATFLGIICAMTPMNSIPGSSPVSVTMLYIIICLIASRASFKELTDAPYYLAAGFVVLGIHALLMAIIAKIIKLDLFTCAVASLANIGAVAAAPIIAAAYKETLVPIGVLMALMGYVVGTWGGLFVAKVLSIIAGV</sequence>
<feature type="transmembrane region" description="Helical" evidence="1">
    <location>
        <begin position="95"/>
        <end position="117"/>
    </location>
</feature>
<evidence type="ECO:0008006" key="4">
    <source>
        <dbReference type="Google" id="ProtNLM"/>
    </source>
</evidence>
<organism evidence="2 3">
    <name type="scientific">Aminobacterium colombiense (strain DSM 12261 / ALA-1)</name>
    <dbReference type="NCBI Taxonomy" id="572547"/>
    <lineage>
        <taxon>Bacteria</taxon>
        <taxon>Thermotogati</taxon>
        <taxon>Synergistota</taxon>
        <taxon>Synergistia</taxon>
        <taxon>Synergistales</taxon>
        <taxon>Aminobacteriaceae</taxon>
        <taxon>Aminobacterium</taxon>
    </lineage>
</organism>
<evidence type="ECO:0000256" key="1">
    <source>
        <dbReference type="SAM" id="Phobius"/>
    </source>
</evidence>
<keyword evidence="3" id="KW-1185">Reference proteome</keyword>
<feature type="transmembrane region" description="Helical" evidence="1">
    <location>
        <begin position="34"/>
        <end position="54"/>
    </location>
</feature>
<dbReference type="Pfam" id="PF05684">
    <property type="entry name" value="DUF819"/>
    <property type="match status" value="1"/>
</dbReference>
<feature type="transmembrane region" description="Helical" evidence="1">
    <location>
        <begin position="168"/>
        <end position="185"/>
    </location>
</feature>
<reference evidence="2 3" key="1">
    <citation type="journal article" date="2010" name="Stand. Genomic Sci.">
        <title>Complete genome sequence of Aminobacterium colombiense type strain (ALA-1).</title>
        <authorList>
            <person name="Chertkov O."/>
            <person name="Sikorski J."/>
            <person name="Brambilla E."/>
            <person name="Lapidus A."/>
            <person name="Copeland A."/>
            <person name="Glavina Del Rio T."/>
            <person name="Nolan M."/>
            <person name="Lucas S."/>
            <person name="Tice H."/>
            <person name="Cheng J.F."/>
            <person name="Han C."/>
            <person name="Detter J.C."/>
            <person name="Bruce D."/>
            <person name="Tapia R."/>
            <person name="Goodwin L."/>
            <person name="Pitluck S."/>
            <person name="Liolios K."/>
            <person name="Ivanova N."/>
            <person name="Mavromatis K."/>
            <person name="Ovchinnikova G."/>
            <person name="Pati A."/>
            <person name="Chen A."/>
            <person name="Palaniappan K."/>
            <person name="Land M."/>
            <person name="Hauser L."/>
            <person name="Chang Y.J."/>
            <person name="Jeffries C.D."/>
            <person name="Spring S."/>
            <person name="Rohde M."/>
            <person name="Goker M."/>
            <person name="Bristow J."/>
            <person name="Eisen J.A."/>
            <person name="Markowitz V."/>
            <person name="Hugenholtz P."/>
            <person name="Kyrpides N.C."/>
            <person name="Klenk H.P."/>
        </authorList>
    </citation>
    <scope>NUCLEOTIDE SEQUENCE [LARGE SCALE GENOMIC DNA]</scope>
    <source>
        <strain evidence="3">DSM 12261 / ALA-1</strain>
    </source>
</reference>
<feature type="transmembrane region" description="Helical" evidence="1">
    <location>
        <begin position="309"/>
        <end position="331"/>
    </location>
</feature>
<feature type="transmembrane region" description="Helical" evidence="1">
    <location>
        <begin position="6"/>
        <end position="22"/>
    </location>
</feature>
<feature type="transmembrane region" description="Helical" evidence="1">
    <location>
        <begin position="219"/>
        <end position="241"/>
    </location>
</feature>
<feature type="transmembrane region" description="Helical" evidence="1">
    <location>
        <begin position="338"/>
        <end position="362"/>
    </location>
</feature>
<dbReference type="Proteomes" id="UP000002366">
    <property type="component" value="Chromosome"/>
</dbReference>
<gene>
    <name evidence="2" type="ordered locus">Amico_0957</name>
</gene>
<dbReference type="HOGENOM" id="CLU_034724_1_1_0"/>
<keyword evidence="1" id="KW-0472">Membrane</keyword>
<protein>
    <recommendedName>
        <fullName evidence="4">DUF819 domain-containing protein</fullName>
    </recommendedName>
</protein>
<name>D5EEV0_AMICL</name>
<keyword evidence="1" id="KW-1133">Transmembrane helix</keyword>
<dbReference type="STRING" id="572547.Amico_0957"/>
<dbReference type="eggNOG" id="COG5505">
    <property type="taxonomic scope" value="Bacteria"/>
</dbReference>
<accession>D5EEV0</accession>
<feature type="transmembrane region" description="Helical" evidence="1">
    <location>
        <begin position="66"/>
        <end position="83"/>
    </location>
</feature>